<keyword evidence="1 3" id="KW-0378">Hydrolase</keyword>
<evidence type="ECO:0000259" key="2">
    <source>
        <dbReference type="Pfam" id="PF12706"/>
    </source>
</evidence>
<proteinExistence type="predicted"/>
<dbReference type="InterPro" id="IPR036866">
    <property type="entry name" value="RibonucZ/Hydroxyglut_hydro"/>
</dbReference>
<dbReference type="GO" id="GO:0016787">
    <property type="term" value="F:hydrolase activity"/>
    <property type="evidence" value="ECO:0007669"/>
    <property type="project" value="UniProtKB-KW"/>
</dbReference>
<gene>
    <name evidence="3" type="ORF">IRI77_37420</name>
</gene>
<dbReference type="InterPro" id="IPR001279">
    <property type="entry name" value="Metallo-B-lactamas"/>
</dbReference>
<dbReference type="InterPro" id="IPR050114">
    <property type="entry name" value="UPF0173_UPF0282_UlaG_hydrolase"/>
</dbReference>
<dbReference type="Proteomes" id="UP000593892">
    <property type="component" value="Chromosome"/>
</dbReference>
<dbReference type="KEGG" id="pfer:IRI77_37420"/>
<evidence type="ECO:0000256" key="1">
    <source>
        <dbReference type="ARBA" id="ARBA00022801"/>
    </source>
</evidence>
<sequence length="260" mass="27824">MTGRNLTITYIGGPTALIEFGSVRVLTDPTFDPPGGDYTTGPVTLHKLTGPAIPADQLGSIDYVLLSHDHHFDNLDHAGRSLLSTAKSVLTTEEGAGRLGGNSVGMKPWQSVELEVGAGNILKVVATPARHGPSDGDRGPVVGFVLYYSDAPDRCVYFSGDTVWYEAVAEVGQRFPVKTAILNLGAARVPVVGSQHLTMTAEEAVEFARSFPQATIVPLHFEGWQHFSEGKDKIALAFAEAGLSTRLCWPDLGGRNRIVQ</sequence>
<organism evidence="3 4">
    <name type="scientific">Paludibaculum fermentans</name>
    <dbReference type="NCBI Taxonomy" id="1473598"/>
    <lineage>
        <taxon>Bacteria</taxon>
        <taxon>Pseudomonadati</taxon>
        <taxon>Acidobacteriota</taxon>
        <taxon>Terriglobia</taxon>
        <taxon>Bryobacterales</taxon>
        <taxon>Bryobacteraceae</taxon>
        <taxon>Paludibaculum</taxon>
    </lineage>
</organism>
<dbReference type="PANTHER" id="PTHR43546">
    <property type="entry name" value="UPF0173 METAL-DEPENDENT HYDROLASE MJ1163-RELATED"/>
    <property type="match status" value="1"/>
</dbReference>
<dbReference type="EMBL" id="CP063849">
    <property type="protein sequence ID" value="QOY88351.1"/>
    <property type="molecule type" value="Genomic_DNA"/>
</dbReference>
<dbReference type="SUPFAM" id="SSF56281">
    <property type="entry name" value="Metallo-hydrolase/oxidoreductase"/>
    <property type="match status" value="1"/>
</dbReference>
<protein>
    <submittedName>
        <fullName evidence="3">MBL fold metallo-hydrolase</fullName>
    </submittedName>
</protein>
<dbReference type="RefSeq" id="WP_194450014.1">
    <property type="nucleotide sequence ID" value="NZ_CP063849.1"/>
</dbReference>
<dbReference type="Pfam" id="PF12706">
    <property type="entry name" value="Lactamase_B_2"/>
    <property type="match status" value="1"/>
</dbReference>
<name>A0A7S7NR89_PALFE</name>
<evidence type="ECO:0000313" key="3">
    <source>
        <dbReference type="EMBL" id="QOY88351.1"/>
    </source>
</evidence>
<dbReference type="AlphaFoldDB" id="A0A7S7NR89"/>
<reference evidence="3 4" key="1">
    <citation type="submission" date="2020-10" db="EMBL/GenBank/DDBJ databases">
        <title>Complete genome sequence of Paludibaculum fermentans P105T, a facultatively anaerobic acidobacterium capable of dissimilatory Fe(III) reduction.</title>
        <authorList>
            <person name="Dedysh S.N."/>
            <person name="Beletsky A.V."/>
            <person name="Kulichevskaya I.S."/>
            <person name="Mardanov A.V."/>
            <person name="Ravin N.V."/>
        </authorList>
    </citation>
    <scope>NUCLEOTIDE SEQUENCE [LARGE SCALE GENOMIC DNA]</scope>
    <source>
        <strain evidence="3 4">P105</strain>
    </source>
</reference>
<feature type="domain" description="Metallo-beta-lactamase" evidence="2">
    <location>
        <begin position="24"/>
        <end position="221"/>
    </location>
</feature>
<dbReference type="Gene3D" id="3.60.15.10">
    <property type="entry name" value="Ribonuclease Z/Hydroxyacylglutathione hydrolase-like"/>
    <property type="match status" value="1"/>
</dbReference>
<keyword evidence="4" id="KW-1185">Reference proteome</keyword>
<accession>A0A7S7NR89</accession>
<evidence type="ECO:0000313" key="4">
    <source>
        <dbReference type="Proteomes" id="UP000593892"/>
    </source>
</evidence>
<dbReference type="PANTHER" id="PTHR43546:SF9">
    <property type="entry name" value="L-ASCORBATE-6-PHOSPHATE LACTONASE ULAG-RELATED"/>
    <property type="match status" value="1"/>
</dbReference>